<organism evidence="3 4">
    <name type="scientific">Gemmata algarum</name>
    <dbReference type="NCBI Taxonomy" id="2975278"/>
    <lineage>
        <taxon>Bacteria</taxon>
        <taxon>Pseudomonadati</taxon>
        <taxon>Planctomycetota</taxon>
        <taxon>Planctomycetia</taxon>
        <taxon>Gemmatales</taxon>
        <taxon>Gemmataceae</taxon>
        <taxon>Gemmata</taxon>
    </lineage>
</organism>
<reference evidence="4" key="1">
    <citation type="journal article" date="2023" name="Mar. Drugs">
        <title>Gemmata algarum, a Novel Planctomycete Isolated from an Algal Mat, Displays Antimicrobial Activity.</title>
        <authorList>
            <person name="Kumar G."/>
            <person name="Kallscheuer N."/>
            <person name="Kashif M."/>
            <person name="Ahamad S."/>
            <person name="Jagadeeshwari U."/>
            <person name="Pannikurungottu S."/>
            <person name="Haufschild T."/>
            <person name="Kabuu M."/>
            <person name="Sasikala C."/>
            <person name="Jogler C."/>
            <person name="Ramana C."/>
        </authorList>
    </citation>
    <scope>NUCLEOTIDE SEQUENCE [LARGE SCALE GENOMIC DNA]</scope>
    <source>
        <strain evidence="4">JC673</strain>
    </source>
</reference>
<gene>
    <name evidence="3" type="ORF">R5W23_003463</name>
</gene>
<comment type="similarity">
    <text evidence="1">Belongs to the ribosome association toxin RatA family.</text>
</comment>
<evidence type="ECO:0000313" key="4">
    <source>
        <dbReference type="Proteomes" id="UP001272242"/>
    </source>
</evidence>
<protein>
    <submittedName>
        <fullName evidence="3">SRPBCC family protein</fullName>
    </submittedName>
</protein>
<dbReference type="Gene3D" id="3.30.530.20">
    <property type="match status" value="1"/>
</dbReference>
<dbReference type="EMBL" id="JAXBLV010000205">
    <property type="protein sequence ID" value="MDY3562032.1"/>
    <property type="molecule type" value="Genomic_DNA"/>
</dbReference>
<proteinExistence type="inferred from homology"/>
<feature type="domain" description="Coenzyme Q-binding protein COQ10 START" evidence="2">
    <location>
        <begin position="12"/>
        <end position="137"/>
    </location>
</feature>
<accession>A0ABU5F5G0</accession>
<dbReference type="SUPFAM" id="SSF55961">
    <property type="entry name" value="Bet v1-like"/>
    <property type="match status" value="1"/>
</dbReference>
<keyword evidence="4" id="KW-1185">Reference proteome</keyword>
<evidence type="ECO:0000256" key="1">
    <source>
        <dbReference type="ARBA" id="ARBA00008918"/>
    </source>
</evidence>
<evidence type="ECO:0000313" key="3">
    <source>
        <dbReference type="EMBL" id="MDY3562032.1"/>
    </source>
</evidence>
<dbReference type="CDD" id="cd07820">
    <property type="entry name" value="SRPBCC_3"/>
    <property type="match status" value="1"/>
</dbReference>
<dbReference type="RefSeq" id="WP_320688368.1">
    <property type="nucleotide sequence ID" value="NZ_JAXBLV010000205.1"/>
</dbReference>
<dbReference type="Pfam" id="PF03364">
    <property type="entry name" value="Polyketide_cyc"/>
    <property type="match status" value="1"/>
</dbReference>
<dbReference type="Proteomes" id="UP001272242">
    <property type="component" value="Unassembled WGS sequence"/>
</dbReference>
<comment type="caution">
    <text evidence="3">The sequence shown here is derived from an EMBL/GenBank/DDBJ whole genome shotgun (WGS) entry which is preliminary data.</text>
</comment>
<sequence length="146" mass="16591">MPDDVFTLRSPMPVSADELYAWHARPLAFRRLAPPWEDTRVVTQEGAFGTEGFRVTLRTNVVGPVSGTWLAESYDFRPGLGFRDRQLEGPFATFNHNHEFIPNGPDHSFLEDRIEYRVPLGWPGRVLGSGIVKRRLAQVFAVMGRH</sequence>
<dbReference type="InterPro" id="IPR005031">
    <property type="entry name" value="COQ10_START"/>
</dbReference>
<name>A0ABU5F5G0_9BACT</name>
<evidence type="ECO:0000259" key="2">
    <source>
        <dbReference type="Pfam" id="PF03364"/>
    </source>
</evidence>
<dbReference type="InterPro" id="IPR023393">
    <property type="entry name" value="START-like_dom_sf"/>
</dbReference>